<dbReference type="Pfam" id="PF05717">
    <property type="entry name" value="TnpB_IS66"/>
    <property type="match status" value="1"/>
</dbReference>
<dbReference type="OrthoDB" id="4956084at2"/>
<dbReference type="RefSeq" id="WP_072242196.1">
    <property type="nucleotide sequence ID" value="NZ_CYHG01000024.1"/>
</dbReference>
<accession>A0A0K6IUT8</accession>
<proteinExistence type="predicted"/>
<gene>
    <name evidence="1" type="ORF">Ga0061065_12417</name>
</gene>
<dbReference type="InterPro" id="IPR008878">
    <property type="entry name" value="Transposase_IS66_Orf2"/>
</dbReference>
<reference evidence="2" key="1">
    <citation type="submission" date="2015-08" db="EMBL/GenBank/DDBJ databases">
        <authorList>
            <person name="Varghese N."/>
        </authorList>
    </citation>
    <scope>NUCLEOTIDE SEQUENCE [LARGE SCALE GENOMIC DNA]</scope>
    <source>
        <strain evidence="2">JCM 18476</strain>
    </source>
</reference>
<protein>
    <submittedName>
        <fullName evidence="1">IS66 Orf2 like protein</fullName>
    </submittedName>
</protein>
<dbReference type="AlphaFoldDB" id="A0A0K6IUT8"/>
<organism evidence="1 2">
    <name type="scientific">Marinomonas fungiae</name>
    <dbReference type="NCBI Taxonomy" id="1137284"/>
    <lineage>
        <taxon>Bacteria</taxon>
        <taxon>Pseudomonadati</taxon>
        <taxon>Pseudomonadota</taxon>
        <taxon>Gammaproteobacteria</taxon>
        <taxon>Oceanospirillales</taxon>
        <taxon>Oceanospirillaceae</taxon>
        <taxon>Marinomonas</taxon>
    </lineage>
</organism>
<dbReference type="Proteomes" id="UP000182769">
    <property type="component" value="Unassembled WGS sequence"/>
</dbReference>
<name>A0A0K6IUT8_9GAMM</name>
<dbReference type="STRING" id="1137284.GCA_001418205_03835"/>
<evidence type="ECO:0000313" key="1">
    <source>
        <dbReference type="EMBL" id="CUB06875.1"/>
    </source>
</evidence>
<dbReference type="EMBL" id="CYHG01000024">
    <property type="protein sequence ID" value="CUB06875.1"/>
    <property type="molecule type" value="Genomic_DNA"/>
</dbReference>
<keyword evidence="2" id="KW-1185">Reference proteome</keyword>
<evidence type="ECO:0000313" key="2">
    <source>
        <dbReference type="Proteomes" id="UP000182769"/>
    </source>
</evidence>
<sequence length="60" mass="6867">MIGVSESLPVILICGTTHMRKSIDGLCTIVVYELEQEPCSDCLFVFCGRTRNRLKIRKRH</sequence>